<feature type="region of interest" description="Disordered" evidence="1">
    <location>
        <begin position="63"/>
        <end position="82"/>
    </location>
</feature>
<protein>
    <submittedName>
        <fullName evidence="2">Uncharacterized protein</fullName>
    </submittedName>
</protein>
<organism evidence="2 3">
    <name type="scientific">candidate division CSSED10-310 bacterium</name>
    <dbReference type="NCBI Taxonomy" id="2855610"/>
    <lineage>
        <taxon>Bacteria</taxon>
        <taxon>Bacteria division CSSED10-310</taxon>
    </lineage>
</organism>
<gene>
    <name evidence="2" type="ORF">ACFL27_21145</name>
</gene>
<evidence type="ECO:0000313" key="3">
    <source>
        <dbReference type="Proteomes" id="UP001594351"/>
    </source>
</evidence>
<feature type="non-terminal residue" evidence="2">
    <location>
        <position position="1"/>
    </location>
</feature>
<dbReference type="Proteomes" id="UP001594351">
    <property type="component" value="Unassembled WGS sequence"/>
</dbReference>
<dbReference type="EMBL" id="JBHPBY010000354">
    <property type="protein sequence ID" value="MFC1852714.1"/>
    <property type="molecule type" value="Genomic_DNA"/>
</dbReference>
<name>A0ABV6Z2N1_UNCC1</name>
<keyword evidence="3" id="KW-1185">Reference proteome</keyword>
<sequence length="82" mass="9007">PPTPASGGQRIALRAIKSTAPLCGFFSFIIERDLNAISNLNLTVLGLARISHQLRYEVGAFEQSSPVKQKSRPIQPRFDNSL</sequence>
<evidence type="ECO:0000256" key="1">
    <source>
        <dbReference type="SAM" id="MobiDB-lite"/>
    </source>
</evidence>
<evidence type="ECO:0000313" key="2">
    <source>
        <dbReference type="EMBL" id="MFC1852714.1"/>
    </source>
</evidence>
<comment type="caution">
    <text evidence="2">The sequence shown here is derived from an EMBL/GenBank/DDBJ whole genome shotgun (WGS) entry which is preliminary data.</text>
</comment>
<reference evidence="2 3" key="1">
    <citation type="submission" date="2024-09" db="EMBL/GenBank/DDBJ databases">
        <title>Laminarin stimulates single cell rates of sulfate reduction while oxygen inhibits transcriptomic activity in coastal marine sediment.</title>
        <authorList>
            <person name="Lindsay M."/>
            <person name="Orcutt B."/>
            <person name="Emerson D."/>
            <person name="Stepanauskas R."/>
            <person name="D'Angelo T."/>
        </authorList>
    </citation>
    <scope>NUCLEOTIDE SEQUENCE [LARGE SCALE GENOMIC DNA]</scope>
    <source>
        <strain evidence="2">SAG AM-311-K15</strain>
    </source>
</reference>
<proteinExistence type="predicted"/>
<accession>A0ABV6Z2N1</accession>